<dbReference type="EMBL" id="JAQJZL010000010">
    <property type="protein sequence ID" value="KAJ6034577.1"/>
    <property type="molecule type" value="Genomic_DNA"/>
</dbReference>
<reference evidence="2" key="2">
    <citation type="submission" date="2023-01" db="EMBL/GenBank/DDBJ databases">
        <authorList>
            <person name="Petersen C."/>
        </authorList>
    </citation>
    <scope>NUCLEOTIDE SEQUENCE</scope>
    <source>
        <strain evidence="2">IBT 15450</strain>
    </source>
</reference>
<organism evidence="2 3">
    <name type="scientific">Penicillium canescens</name>
    <dbReference type="NCBI Taxonomy" id="5083"/>
    <lineage>
        <taxon>Eukaryota</taxon>
        <taxon>Fungi</taxon>
        <taxon>Dikarya</taxon>
        <taxon>Ascomycota</taxon>
        <taxon>Pezizomycotina</taxon>
        <taxon>Eurotiomycetes</taxon>
        <taxon>Eurotiomycetidae</taxon>
        <taxon>Eurotiales</taxon>
        <taxon>Aspergillaceae</taxon>
        <taxon>Penicillium</taxon>
    </lineage>
</organism>
<evidence type="ECO:0000313" key="2">
    <source>
        <dbReference type="EMBL" id="KAJ6034577.1"/>
    </source>
</evidence>
<reference evidence="2" key="1">
    <citation type="journal article" date="2023" name="IMA Fungus">
        <title>Comparative genomic study of the Penicillium genus elucidates a diverse pangenome and 15 lateral gene transfer events.</title>
        <authorList>
            <person name="Petersen C."/>
            <person name="Sorensen T."/>
            <person name="Nielsen M.R."/>
            <person name="Sondergaard T.E."/>
            <person name="Sorensen J.L."/>
            <person name="Fitzpatrick D.A."/>
            <person name="Frisvad J.C."/>
            <person name="Nielsen K.L."/>
        </authorList>
    </citation>
    <scope>NUCLEOTIDE SEQUENCE</scope>
    <source>
        <strain evidence="2">IBT 15450</strain>
    </source>
</reference>
<name>A0AAD6I623_PENCN</name>
<dbReference type="AlphaFoldDB" id="A0AAD6I623"/>
<keyword evidence="3" id="KW-1185">Reference proteome</keyword>
<gene>
    <name evidence="2" type="ORF">N7460_008752</name>
</gene>
<accession>A0AAD6I623</accession>
<sequence length="77" mass="8490">MVDAQGTGKSVTVSKTAAKRKAAGGEVFDYLSKEQTNGDCQELRKLRGQPNRSFLPGQHHCAVHFREPFDLTPVSRC</sequence>
<evidence type="ECO:0000256" key="1">
    <source>
        <dbReference type="SAM" id="MobiDB-lite"/>
    </source>
</evidence>
<dbReference type="Proteomes" id="UP001219568">
    <property type="component" value="Unassembled WGS sequence"/>
</dbReference>
<feature type="region of interest" description="Disordered" evidence="1">
    <location>
        <begin position="1"/>
        <end position="22"/>
    </location>
</feature>
<proteinExistence type="predicted"/>
<evidence type="ECO:0000313" key="3">
    <source>
        <dbReference type="Proteomes" id="UP001219568"/>
    </source>
</evidence>
<protein>
    <submittedName>
        <fullName evidence="2">Uncharacterized protein</fullName>
    </submittedName>
</protein>
<comment type="caution">
    <text evidence="2">The sequence shown here is derived from an EMBL/GenBank/DDBJ whole genome shotgun (WGS) entry which is preliminary data.</text>
</comment>